<evidence type="ECO:0000313" key="2">
    <source>
        <dbReference type="Proteomes" id="UP001295462"/>
    </source>
</evidence>
<dbReference type="AlphaFoldDB" id="A0AAU9QV95"/>
<dbReference type="EMBL" id="CAKMUD010000105">
    <property type="protein sequence ID" value="CAH1601530.1"/>
    <property type="molecule type" value="Genomic_DNA"/>
</dbReference>
<name>A0AAU9QV95_9VIBR</name>
<reference evidence="1" key="1">
    <citation type="submission" date="2022-01" db="EMBL/GenBank/DDBJ databases">
        <authorList>
            <person name="Lagorce A."/>
        </authorList>
    </citation>
    <scope>NUCLEOTIDE SEQUENCE</scope>
    <source>
        <strain evidence="1">Th15_F1_A12</strain>
    </source>
</reference>
<dbReference type="Proteomes" id="UP001295462">
    <property type="component" value="Unassembled WGS sequence"/>
</dbReference>
<protein>
    <submittedName>
        <fullName evidence="1">Uncharacterized protein</fullName>
    </submittedName>
</protein>
<comment type="caution">
    <text evidence="1">The sequence shown here is derived from an EMBL/GenBank/DDBJ whole genome shotgun (WGS) entry which is preliminary data.</text>
</comment>
<organism evidence="1 2">
    <name type="scientific">Vibrio jasicida</name>
    <dbReference type="NCBI Taxonomy" id="766224"/>
    <lineage>
        <taxon>Bacteria</taxon>
        <taxon>Pseudomonadati</taxon>
        <taxon>Pseudomonadota</taxon>
        <taxon>Gammaproteobacteria</taxon>
        <taxon>Vibrionales</taxon>
        <taxon>Vibrionaceae</taxon>
        <taxon>Vibrio</taxon>
    </lineage>
</organism>
<accession>A0AAU9QV95</accession>
<evidence type="ECO:0000313" key="1">
    <source>
        <dbReference type="EMBL" id="CAH1601530.1"/>
    </source>
</evidence>
<proteinExistence type="predicted"/>
<sequence length="284" mass="32275">MLNSFKTPRQMSPELVSKFLDLNLYSGFDMNLFEKVLDSYDPTLMVNMSLHTNTAGYSSSFEINGWCGFKDDKAYSNYNELFSRISVPFLNNGELTSEVHLDNLAGVPDSLYGTPSIHIHPDQILLRCSAHQVLPILIAFAEGLGANLRFIDIHGVSNAVPFGAEVSYFSSNIRSYRDEIYSYLATKRRDKYLLVEHLQFPTLSVFGTDRLNLDKMQQSILRNLDGLYKDLVVQICQSVLVRSLVNDQKEKGFRLVSKSEFKTLPKEERVAALCSSNFLMKHFL</sequence>
<gene>
    <name evidence="1" type="ORF">THF1A12_50088</name>
</gene>
<dbReference type="RefSeq" id="WP_409589905.1">
    <property type="nucleotide sequence ID" value="NZ_CAKMTZ010000104.1"/>
</dbReference>